<keyword evidence="1" id="KW-0812">Transmembrane</keyword>
<organism evidence="2 3">
    <name type="scientific">Candidatus Daviesbacteria bacterium GW2011_GWA2_40_9</name>
    <dbReference type="NCBI Taxonomy" id="1618424"/>
    <lineage>
        <taxon>Bacteria</taxon>
        <taxon>Candidatus Daviesiibacteriota</taxon>
    </lineage>
</organism>
<evidence type="ECO:0000313" key="2">
    <source>
        <dbReference type="EMBL" id="KKR83516.1"/>
    </source>
</evidence>
<feature type="transmembrane region" description="Helical" evidence="1">
    <location>
        <begin position="6"/>
        <end position="25"/>
    </location>
</feature>
<accession>A0A0G0U8D2</accession>
<proteinExistence type="predicted"/>
<keyword evidence="1" id="KW-0472">Membrane</keyword>
<evidence type="ECO:0000313" key="3">
    <source>
        <dbReference type="Proteomes" id="UP000034601"/>
    </source>
</evidence>
<dbReference type="Pfam" id="PF07610">
    <property type="entry name" value="DUF1573"/>
    <property type="match status" value="1"/>
</dbReference>
<evidence type="ECO:0000256" key="1">
    <source>
        <dbReference type="SAM" id="Phobius"/>
    </source>
</evidence>
<evidence type="ECO:0008006" key="4">
    <source>
        <dbReference type="Google" id="ProtNLM"/>
    </source>
</evidence>
<sequence length="165" mass="17726">MSEKKVIIGFVVVTALVLAGGIFLLTKSSTAGQVEISQNVKAEAAEKTFDWGNIPMYKGNVTKTFTIKNSGTDTLKLINIRTSCHCTQAQVKIDGQSSPFFGMSTVSSWIGEVVPGREAQLDVIFDPAYHGPQGVGPINRFVSVETNDPNNKTLDFSVAGTVVKE</sequence>
<dbReference type="PANTHER" id="PTHR37833">
    <property type="entry name" value="LIPOPROTEIN-RELATED"/>
    <property type="match status" value="1"/>
</dbReference>
<dbReference type="InterPro" id="IPR011467">
    <property type="entry name" value="DUF1573"/>
</dbReference>
<comment type="caution">
    <text evidence="2">The sequence shown here is derived from an EMBL/GenBank/DDBJ whole genome shotgun (WGS) entry which is preliminary data.</text>
</comment>
<dbReference type="PANTHER" id="PTHR37833:SF1">
    <property type="entry name" value="SIGNAL PEPTIDE PROTEIN"/>
    <property type="match status" value="1"/>
</dbReference>
<name>A0A0G0U8D2_9BACT</name>
<reference evidence="2 3" key="1">
    <citation type="journal article" date="2015" name="Nature">
        <title>rRNA introns, odd ribosomes, and small enigmatic genomes across a large radiation of phyla.</title>
        <authorList>
            <person name="Brown C.T."/>
            <person name="Hug L.A."/>
            <person name="Thomas B.C."/>
            <person name="Sharon I."/>
            <person name="Castelle C.J."/>
            <person name="Singh A."/>
            <person name="Wilkins M.J."/>
            <person name="Williams K.H."/>
            <person name="Banfield J.F."/>
        </authorList>
    </citation>
    <scope>NUCLEOTIDE SEQUENCE [LARGE SCALE GENOMIC DNA]</scope>
</reference>
<dbReference type="AlphaFoldDB" id="A0A0G0U8D2"/>
<gene>
    <name evidence="2" type="ORF">UU29_C0004G0017</name>
</gene>
<dbReference type="Gene3D" id="2.60.40.10">
    <property type="entry name" value="Immunoglobulins"/>
    <property type="match status" value="1"/>
</dbReference>
<dbReference type="Proteomes" id="UP000034601">
    <property type="component" value="Unassembled WGS sequence"/>
</dbReference>
<protein>
    <recommendedName>
        <fullName evidence="4">DUF1573 domain-containing protein</fullName>
    </recommendedName>
</protein>
<dbReference type="InterPro" id="IPR013783">
    <property type="entry name" value="Ig-like_fold"/>
</dbReference>
<keyword evidence="1" id="KW-1133">Transmembrane helix</keyword>
<dbReference type="EMBL" id="LCAB01000004">
    <property type="protein sequence ID" value="KKR83516.1"/>
    <property type="molecule type" value="Genomic_DNA"/>
</dbReference>